<organism evidence="1 2">
    <name type="scientific">Zostera marina</name>
    <name type="common">Eelgrass</name>
    <dbReference type="NCBI Taxonomy" id="29655"/>
    <lineage>
        <taxon>Eukaryota</taxon>
        <taxon>Viridiplantae</taxon>
        <taxon>Streptophyta</taxon>
        <taxon>Embryophyta</taxon>
        <taxon>Tracheophyta</taxon>
        <taxon>Spermatophyta</taxon>
        <taxon>Magnoliopsida</taxon>
        <taxon>Liliopsida</taxon>
        <taxon>Zosteraceae</taxon>
        <taxon>Zostera</taxon>
    </lineage>
</organism>
<dbReference type="Pfam" id="PF00702">
    <property type="entry name" value="Hydrolase"/>
    <property type="match status" value="1"/>
</dbReference>
<dbReference type="GO" id="GO:0005829">
    <property type="term" value="C:cytosol"/>
    <property type="evidence" value="ECO:0000318"/>
    <property type="project" value="GO_Central"/>
</dbReference>
<dbReference type="Proteomes" id="UP000036987">
    <property type="component" value="Unassembled WGS sequence"/>
</dbReference>
<evidence type="ECO:0000313" key="1">
    <source>
        <dbReference type="EMBL" id="KMZ71203.1"/>
    </source>
</evidence>
<dbReference type="GO" id="GO:0008253">
    <property type="term" value="F:5'-nucleotidase activity"/>
    <property type="evidence" value="ECO:0000318"/>
    <property type="project" value="GO_Central"/>
</dbReference>
<dbReference type="SFLD" id="SFLDS00003">
    <property type="entry name" value="Haloacid_Dehalogenase"/>
    <property type="match status" value="1"/>
</dbReference>
<dbReference type="PANTHER" id="PTHR12725:SF81">
    <property type="entry name" value="OS03G0701200 PROTEIN"/>
    <property type="match status" value="1"/>
</dbReference>
<reference evidence="2" key="1">
    <citation type="journal article" date="2016" name="Nature">
        <title>The genome of the seagrass Zostera marina reveals angiosperm adaptation to the sea.</title>
        <authorList>
            <person name="Olsen J.L."/>
            <person name="Rouze P."/>
            <person name="Verhelst B."/>
            <person name="Lin Y.-C."/>
            <person name="Bayer T."/>
            <person name="Collen J."/>
            <person name="Dattolo E."/>
            <person name="De Paoli E."/>
            <person name="Dittami S."/>
            <person name="Maumus F."/>
            <person name="Michel G."/>
            <person name="Kersting A."/>
            <person name="Lauritano C."/>
            <person name="Lohaus R."/>
            <person name="Toepel M."/>
            <person name="Tonon T."/>
            <person name="Vanneste K."/>
            <person name="Amirebrahimi M."/>
            <person name="Brakel J."/>
            <person name="Bostroem C."/>
            <person name="Chovatia M."/>
            <person name="Grimwood J."/>
            <person name="Jenkins J.W."/>
            <person name="Jueterbock A."/>
            <person name="Mraz A."/>
            <person name="Stam W.T."/>
            <person name="Tice H."/>
            <person name="Bornberg-Bauer E."/>
            <person name="Green P.J."/>
            <person name="Pearson G.A."/>
            <person name="Procaccini G."/>
            <person name="Duarte C.M."/>
            <person name="Schmutz J."/>
            <person name="Reusch T.B.H."/>
            <person name="Van de Peer Y."/>
        </authorList>
    </citation>
    <scope>NUCLEOTIDE SEQUENCE [LARGE SCALE GENOMIC DNA]</scope>
    <source>
        <strain evidence="2">cv. Finnish</strain>
    </source>
</reference>
<dbReference type="GO" id="GO:0005634">
    <property type="term" value="C:nucleus"/>
    <property type="evidence" value="ECO:0000318"/>
    <property type="project" value="GO_Central"/>
</dbReference>
<dbReference type="NCBIfam" id="TIGR01509">
    <property type="entry name" value="HAD-SF-IA-v3"/>
    <property type="match status" value="1"/>
</dbReference>
<dbReference type="EMBL" id="LFYR01000684">
    <property type="protein sequence ID" value="KMZ71203.1"/>
    <property type="molecule type" value="Genomic_DNA"/>
</dbReference>
<gene>
    <name evidence="1" type="ORF">ZOSMA_185G00220</name>
</gene>
<dbReference type="InterPro" id="IPR010237">
    <property type="entry name" value="Pyr-5-nucltdase"/>
</dbReference>
<dbReference type="GO" id="GO:1903229">
    <property type="term" value="P:xanthosine biosynthetic process"/>
    <property type="evidence" value="ECO:0000318"/>
    <property type="project" value="GO_Central"/>
</dbReference>
<dbReference type="Gene3D" id="1.10.150.450">
    <property type="match status" value="1"/>
</dbReference>
<accession>A0A0K9PQ65</accession>
<dbReference type="SUPFAM" id="SSF56784">
    <property type="entry name" value="HAD-like"/>
    <property type="match status" value="1"/>
</dbReference>
<protein>
    <submittedName>
        <fullName evidence="1">Pyrimidine 5'-nucleotidase</fullName>
    </submittedName>
</protein>
<dbReference type="SFLD" id="SFLDG01132">
    <property type="entry name" value="C1.5.3:_5'-Nucleotidase_Like"/>
    <property type="match status" value="1"/>
</dbReference>
<dbReference type="InterPro" id="IPR036412">
    <property type="entry name" value="HAD-like_sf"/>
</dbReference>
<dbReference type="OrthoDB" id="1065058at2759"/>
<name>A0A0K9PQ65_ZOSMR</name>
<dbReference type="InterPro" id="IPR006439">
    <property type="entry name" value="HAD-SF_hydro_IA"/>
</dbReference>
<evidence type="ECO:0000313" key="2">
    <source>
        <dbReference type="Proteomes" id="UP000036987"/>
    </source>
</evidence>
<proteinExistence type="predicted"/>
<comment type="caution">
    <text evidence="1">The sequence shown here is derived from an EMBL/GenBank/DDBJ whole genome shotgun (WGS) entry which is preliminary data.</text>
</comment>
<sequence length="250" mass="28357">MELISSQNSPFECILFDLDDTLYDGEIGIHGFLKKNIEDFLSIKCKVSPEKAFSLRSEFFCSHGSSLAALLALGYDIHPDEYHSYVHGKLPYELIQPDTSLLHLLRSIHQTKILFTNSDREHAKKALMRLGIDENIFERIICFETLNPHLFSEDPLSPNMDQIVVLKPSPSAFHAAIRISGYDPHRMLFVDDSEKNVVAGKSLGLNTALVGKKVMKCEDADYLLEGIMNLREEVPEIWKMNNWSTTSVRA</sequence>
<dbReference type="PANTHER" id="PTHR12725">
    <property type="entry name" value="HALOACID DEHALOGENASE-LIKE HYDROLASE"/>
    <property type="match status" value="1"/>
</dbReference>
<dbReference type="AlphaFoldDB" id="A0A0K9PQ65"/>
<dbReference type="STRING" id="29655.A0A0K9PQ65"/>
<keyword evidence="2" id="KW-1185">Reference proteome</keyword>
<dbReference type="Gene3D" id="3.40.50.1000">
    <property type="entry name" value="HAD superfamily/HAD-like"/>
    <property type="match status" value="1"/>
</dbReference>
<dbReference type="OMA" id="YPHHVNL"/>
<dbReference type="InterPro" id="IPR023214">
    <property type="entry name" value="HAD_sf"/>
</dbReference>
<dbReference type="NCBIfam" id="TIGR01993">
    <property type="entry name" value="Pyr-5-nucltdase"/>
    <property type="match status" value="1"/>
</dbReference>
<dbReference type="SFLD" id="SFLDG01129">
    <property type="entry name" value="C1.5:_HAD__Beta-PGM__Phosphata"/>
    <property type="match status" value="1"/>
</dbReference>